<sequence length="169" mass="19123">MTLKTILKKASLLTKMSIINNTHVLPLKASHIFPFSTIKLLSTTVPHPEIINTEPNLLELDMVGSSSNFDFLYISHENEANISDSTNPNSPFAYKIPALSAADITIYTSFRLPTIETPLFTLLIRPWGDDEVIKGSFFMRIIKSDVEKKNWPNFRALQSFLCSQNKIHL</sequence>
<organism evidence="1 2">
    <name type="scientific">Entomophthora muscae</name>
    <dbReference type="NCBI Taxonomy" id="34485"/>
    <lineage>
        <taxon>Eukaryota</taxon>
        <taxon>Fungi</taxon>
        <taxon>Fungi incertae sedis</taxon>
        <taxon>Zoopagomycota</taxon>
        <taxon>Entomophthoromycotina</taxon>
        <taxon>Entomophthoromycetes</taxon>
        <taxon>Entomophthorales</taxon>
        <taxon>Entomophthoraceae</taxon>
        <taxon>Entomophthora</taxon>
    </lineage>
</organism>
<keyword evidence="2" id="KW-1185">Reference proteome</keyword>
<comment type="caution">
    <text evidence="1">The sequence shown here is derived from an EMBL/GenBank/DDBJ whole genome shotgun (WGS) entry which is preliminary data.</text>
</comment>
<proteinExistence type="predicted"/>
<dbReference type="EMBL" id="QTSX02003591">
    <property type="protein sequence ID" value="KAJ9070120.1"/>
    <property type="molecule type" value="Genomic_DNA"/>
</dbReference>
<dbReference type="Proteomes" id="UP001165960">
    <property type="component" value="Unassembled WGS sequence"/>
</dbReference>
<accession>A0ACC2T679</accession>
<evidence type="ECO:0000313" key="2">
    <source>
        <dbReference type="Proteomes" id="UP001165960"/>
    </source>
</evidence>
<reference evidence="1" key="1">
    <citation type="submission" date="2022-04" db="EMBL/GenBank/DDBJ databases">
        <title>Genome of the entomopathogenic fungus Entomophthora muscae.</title>
        <authorList>
            <person name="Elya C."/>
            <person name="Lovett B.R."/>
            <person name="Lee E."/>
            <person name="Macias A.M."/>
            <person name="Hajek A.E."/>
            <person name="De Bivort B.L."/>
            <person name="Kasson M.T."/>
            <person name="De Fine Licht H.H."/>
            <person name="Stajich J.E."/>
        </authorList>
    </citation>
    <scope>NUCLEOTIDE SEQUENCE</scope>
    <source>
        <strain evidence="1">Berkeley</strain>
    </source>
</reference>
<gene>
    <name evidence="1" type="ORF">DSO57_1011735</name>
</gene>
<evidence type="ECO:0000313" key="1">
    <source>
        <dbReference type="EMBL" id="KAJ9070120.1"/>
    </source>
</evidence>
<name>A0ACC2T679_9FUNG</name>
<protein>
    <submittedName>
        <fullName evidence="1">Uncharacterized protein</fullName>
    </submittedName>
</protein>